<evidence type="ECO:0000313" key="16">
    <source>
        <dbReference type="EMBL" id="GAA0597487.1"/>
    </source>
</evidence>
<dbReference type="SUPFAM" id="SSF55874">
    <property type="entry name" value="ATPase domain of HSP90 chaperone/DNA topoisomerase II/histidine kinase"/>
    <property type="match status" value="1"/>
</dbReference>
<accession>A0ABN1FTF1</accession>
<feature type="region of interest" description="Disordered" evidence="13">
    <location>
        <begin position="336"/>
        <end position="359"/>
    </location>
</feature>
<comment type="catalytic activity">
    <reaction evidence="1">
        <text>ATP + protein L-histidine = ADP + protein N-phospho-L-histidine.</text>
        <dbReference type="EC" id="2.7.13.3"/>
    </reaction>
</comment>
<keyword evidence="17" id="KW-1185">Reference proteome</keyword>
<keyword evidence="4" id="KW-0597">Phosphoprotein</keyword>
<evidence type="ECO:0000259" key="15">
    <source>
        <dbReference type="PROSITE" id="PS50109"/>
    </source>
</evidence>
<keyword evidence="6 14" id="KW-0812">Transmembrane</keyword>
<evidence type="ECO:0000256" key="1">
    <source>
        <dbReference type="ARBA" id="ARBA00000085"/>
    </source>
</evidence>
<evidence type="ECO:0000256" key="3">
    <source>
        <dbReference type="ARBA" id="ARBA00012438"/>
    </source>
</evidence>
<dbReference type="PANTHER" id="PTHR41523:SF8">
    <property type="entry name" value="ETHYLENE RESPONSE SENSOR PROTEIN"/>
    <property type="match status" value="1"/>
</dbReference>
<organism evidence="16 17">
    <name type="scientific">Craurococcus roseus</name>
    <dbReference type="NCBI Taxonomy" id="77585"/>
    <lineage>
        <taxon>Bacteria</taxon>
        <taxon>Pseudomonadati</taxon>
        <taxon>Pseudomonadota</taxon>
        <taxon>Alphaproteobacteria</taxon>
        <taxon>Acetobacterales</taxon>
        <taxon>Acetobacteraceae</taxon>
        <taxon>Craurococcus</taxon>
    </lineage>
</organism>
<reference evidence="16 17" key="1">
    <citation type="journal article" date="2019" name="Int. J. Syst. Evol. Microbiol.">
        <title>The Global Catalogue of Microorganisms (GCM) 10K type strain sequencing project: providing services to taxonomists for standard genome sequencing and annotation.</title>
        <authorList>
            <consortium name="The Broad Institute Genomics Platform"/>
            <consortium name="The Broad Institute Genome Sequencing Center for Infectious Disease"/>
            <person name="Wu L."/>
            <person name="Ma J."/>
        </authorList>
    </citation>
    <scope>NUCLEOTIDE SEQUENCE [LARGE SCALE GENOMIC DNA]</scope>
    <source>
        <strain evidence="16 17">JCM 9933</strain>
    </source>
</reference>
<keyword evidence="9" id="KW-0067">ATP-binding</keyword>
<dbReference type="PRINTS" id="PR00344">
    <property type="entry name" value="BCTRLSENSOR"/>
</dbReference>
<evidence type="ECO:0000256" key="6">
    <source>
        <dbReference type="ARBA" id="ARBA00022692"/>
    </source>
</evidence>
<dbReference type="Pfam" id="PF02518">
    <property type="entry name" value="HATPase_c"/>
    <property type="match status" value="1"/>
</dbReference>
<evidence type="ECO:0000256" key="5">
    <source>
        <dbReference type="ARBA" id="ARBA00022679"/>
    </source>
</evidence>
<dbReference type="EMBL" id="BAAAFZ010000064">
    <property type="protein sequence ID" value="GAA0597487.1"/>
    <property type="molecule type" value="Genomic_DNA"/>
</dbReference>
<sequence>MPVPSTFAATIARTHAWPKWAKYLAACGVVAAALPLAFALRNLVPPGYPYLLFLLAVLVAGSLFDQGSGFVAVALSALFAAWFFLPPIGSVVVQDQSDGLALVLFVAVGAATAAIIEALHRAVVRENRAHTDLVRSERQRRLLLNEFRHRTRNDLQSLAALLLLRARSAPSPAAADGLREAAEHARALARAHAWLAHGDVGDDEHPARVDTKEFIEGFCRDLGRALLSGELRPIALIAKAESHTLDSERGVHLGLALNELVTNALKYAFPDNGAGTVRVRFAREGDDFVLSVSDDGIGMPADDARAQTPAERRLPKGTGLGTRLLQGLAAQLRGTLSRQGGNGAGTSAELRFPAAEPGR</sequence>
<keyword evidence="10 14" id="KW-1133">Transmembrane helix</keyword>
<comment type="subcellular location">
    <subcellularLocation>
        <location evidence="2">Membrane</location>
        <topology evidence="2">Multi-pass membrane protein</topology>
    </subcellularLocation>
</comment>
<keyword evidence="12 14" id="KW-0472">Membrane</keyword>
<dbReference type="InterPro" id="IPR025201">
    <property type="entry name" value="KdpD_TM"/>
</dbReference>
<evidence type="ECO:0000256" key="2">
    <source>
        <dbReference type="ARBA" id="ARBA00004141"/>
    </source>
</evidence>
<gene>
    <name evidence="16" type="ORF">GCM10009416_39650</name>
</gene>
<dbReference type="Gene3D" id="3.30.565.10">
    <property type="entry name" value="Histidine kinase-like ATPase, C-terminal domain"/>
    <property type="match status" value="1"/>
</dbReference>
<dbReference type="InterPro" id="IPR038318">
    <property type="entry name" value="KdpD_sf"/>
</dbReference>
<dbReference type="Pfam" id="PF07568">
    <property type="entry name" value="HisKA_2"/>
    <property type="match status" value="1"/>
</dbReference>
<feature type="transmembrane region" description="Helical" evidence="14">
    <location>
        <begin position="70"/>
        <end position="93"/>
    </location>
</feature>
<evidence type="ECO:0000256" key="4">
    <source>
        <dbReference type="ARBA" id="ARBA00022553"/>
    </source>
</evidence>
<evidence type="ECO:0000256" key="13">
    <source>
        <dbReference type="SAM" id="MobiDB-lite"/>
    </source>
</evidence>
<dbReference type="CDD" id="cd00075">
    <property type="entry name" value="HATPase"/>
    <property type="match status" value="1"/>
</dbReference>
<dbReference type="InterPro" id="IPR004358">
    <property type="entry name" value="Sig_transdc_His_kin-like_C"/>
</dbReference>
<evidence type="ECO:0000256" key="10">
    <source>
        <dbReference type="ARBA" id="ARBA00022989"/>
    </source>
</evidence>
<comment type="caution">
    <text evidence="16">The sequence shown here is derived from an EMBL/GenBank/DDBJ whole genome shotgun (WGS) entry which is preliminary data.</text>
</comment>
<feature type="domain" description="Histidine kinase" evidence="15">
    <location>
        <begin position="253"/>
        <end position="356"/>
    </location>
</feature>
<evidence type="ECO:0000256" key="11">
    <source>
        <dbReference type="ARBA" id="ARBA00023012"/>
    </source>
</evidence>
<evidence type="ECO:0000256" key="7">
    <source>
        <dbReference type="ARBA" id="ARBA00022741"/>
    </source>
</evidence>
<dbReference type="InterPro" id="IPR003594">
    <property type="entry name" value="HATPase_dom"/>
</dbReference>
<dbReference type="RefSeq" id="WP_343897138.1">
    <property type="nucleotide sequence ID" value="NZ_BAAAFZ010000064.1"/>
</dbReference>
<keyword evidence="8" id="KW-0418">Kinase</keyword>
<dbReference type="InterPro" id="IPR036890">
    <property type="entry name" value="HATPase_C_sf"/>
</dbReference>
<evidence type="ECO:0000256" key="12">
    <source>
        <dbReference type="ARBA" id="ARBA00023136"/>
    </source>
</evidence>
<keyword evidence="5" id="KW-0808">Transferase</keyword>
<protein>
    <recommendedName>
        <fullName evidence="3">histidine kinase</fullName>
        <ecNumber evidence="3">2.7.13.3</ecNumber>
    </recommendedName>
</protein>
<name>A0ABN1FTF1_9PROT</name>
<keyword evidence="11" id="KW-0902">Two-component regulatory system</keyword>
<evidence type="ECO:0000256" key="9">
    <source>
        <dbReference type="ARBA" id="ARBA00022840"/>
    </source>
</evidence>
<evidence type="ECO:0000256" key="8">
    <source>
        <dbReference type="ARBA" id="ARBA00022777"/>
    </source>
</evidence>
<dbReference type="PANTHER" id="PTHR41523">
    <property type="entry name" value="TWO-COMPONENT SYSTEM SENSOR PROTEIN"/>
    <property type="match status" value="1"/>
</dbReference>
<feature type="transmembrane region" description="Helical" evidence="14">
    <location>
        <begin position="47"/>
        <end position="64"/>
    </location>
</feature>
<feature type="transmembrane region" description="Helical" evidence="14">
    <location>
        <begin position="100"/>
        <end position="119"/>
    </location>
</feature>
<dbReference type="EC" id="2.7.13.3" evidence="3"/>
<feature type="transmembrane region" description="Helical" evidence="14">
    <location>
        <begin position="20"/>
        <end position="40"/>
    </location>
</feature>
<dbReference type="Pfam" id="PF13493">
    <property type="entry name" value="DUF4118"/>
    <property type="match status" value="1"/>
</dbReference>
<proteinExistence type="predicted"/>
<dbReference type="SMART" id="SM00387">
    <property type="entry name" value="HATPase_c"/>
    <property type="match status" value="1"/>
</dbReference>
<dbReference type="Gene3D" id="1.20.120.620">
    <property type="entry name" value="Backbone structure of the membrane domain of e. Coli histidine kinase receptor kdpd"/>
    <property type="match status" value="1"/>
</dbReference>
<dbReference type="InterPro" id="IPR011495">
    <property type="entry name" value="Sig_transdc_His_kin_sub2_dim/P"/>
</dbReference>
<keyword evidence="7" id="KW-0547">Nucleotide-binding</keyword>
<evidence type="ECO:0000256" key="14">
    <source>
        <dbReference type="SAM" id="Phobius"/>
    </source>
</evidence>
<dbReference type="Proteomes" id="UP001501588">
    <property type="component" value="Unassembled WGS sequence"/>
</dbReference>
<dbReference type="InterPro" id="IPR005467">
    <property type="entry name" value="His_kinase_dom"/>
</dbReference>
<dbReference type="PROSITE" id="PS50109">
    <property type="entry name" value="HIS_KIN"/>
    <property type="match status" value="1"/>
</dbReference>
<evidence type="ECO:0000313" key="17">
    <source>
        <dbReference type="Proteomes" id="UP001501588"/>
    </source>
</evidence>